<keyword evidence="2 5" id="KW-0378">Hydrolase</keyword>
<dbReference type="EMBL" id="HG725734">
    <property type="protein sequence ID" value="CDJ69463.1"/>
    <property type="molecule type" value="Genomic_DNA"/>
</dbReference>
<dbReference type="AlphaFoldDB" id="U6N2C1"/>
<dbReference type="SUPFAM" id="SSF52317">
    <property type="entry name" value="Class I glutamine amidotransferase-like"/>
    <property type="match status" value="1"/>
</dbReference>
<evidence type="ECO:0000313" key="5">
    <source>
        <dbReference type="EMBL" id="CDJ69463.1"/>
    </source>
</evidence>
<dbReference type="InterPro" id="IPR029062">
    <property type="entry name" value="Class_I_gatase-like"/>
</dbReference>
<dbReference type="InterPro" id="IPR015527">
    <property type="entry name" value="Pept_C26_g-glut_hydrolase"/>
</dbReference>
<evidence type="ECO:0000256" key="2">
    <source>
        <dbReference type="PROSITE-ProRule" id="PRU00607"/>
    </source>
</evidence>
<sequence length="461" mass="51455">MSADAAAQPEKVAAAAAAVAAAVGPRADSEMSSQPPAPVIGVLIQPVDENLPEEINGVSRQQSVLEGISYLAASYIKYIEAAGCVALPIDLNLSEDEHKFIFSQIDGLLLPGGSAEINDWNAPYMKTTKLYYELAKESNEAGKFFPIVGICLGFEALVIVASGNLNYFNREFTEDLDRRRELSFTEEAENSVLFGWGVFPGDEKTKKEPSSREDPGAKERKSAEIQVAAPAEDLKRESSSKNETEAEKNEKNSEIQVPDPVAQAADLATLRSTFAVDRIRQLLGKQPIAYFHHFKLLSTDEFHNDEKLKKEWRLTATAKIPEENKLEIVAAVEHRQFPFFGMQFHPEKALFEHCDQSQIPHSFASVLPSWYIAALIGLLARRSHNAFKDKKLKFDSVAFAFKPTRTATYGRFYSFEQVYLFPQELRQQMRKQMFAGRPSSATQLQQQQQKQLQLAVAADEA</sequence>
<dbReference type="GeneID" id="25477061"/>
<feature type="active site" description="Proton donor" evidence="1">
    <location>
        <position position="345"/>
    </location>
</feature>
<dbReference type="OrthoDB" id="64220at2759"/>
<protein>
    <recommendedName>
        <fullName evidence="2">folate gamma-glutamyl hydrolase</fullName>
        <ecNumber evidence="2">3.4.19.9</ecNumber>
    </recommendedName>
</protein>
<feature type="compositionally biased region" description="Basic and acidic residues" evidence="3">
    <location>
        <begin position="203"/>
        <end position="223"/>
    </location>
</feature>
<evidence type="ECO:0000313" key="6">
    <source>
        <dbReference type="Proteomes" id="UP000030754"/>
    </source>
</evidence>
<feature type="active site" evidence="2">
    <location>
        <position position="345"/>
    </location>
</feature>
<feature type="compositionally biased region" description="Basic and acidic residues" evidence="3">
    <location>
        <begin position="232"/>
        <end position="253"/>
    </location>
</feature>
<reference evidence="5" key="2">
    <citation type="submission" date="2013-10" db="EMBL/GenBank/DDBJ databases">
        <authorList>
            <person name="Aslett M."/>
        </authorList>
    </citation>
    <scope>NUCLEOTIDE SEQUENCE [LARGE SCALE GENOMIC DNA]</scope>
    <source>
        <strain evidence="5">Houghton</strain>
    </source>
</reference>
<evidence type="ECO:0000259" key="4">
    <source>
        <dbReference type="Pfam" id="PF00117"/>
    </source>
</evidence>
<reference evidence="5" key="1">
    <citation type="submission" date="2013-10" db="EMBL/GenBank/DDBJ databases">
        <title>Genomic analysis of the causative agents of coccidiosis in chickens.</title>
        <authorList>
            <person name="Reid A.J."/>
            <person name="Blake D."/>
            <person name="Billington K."/>
            <person name="Browne H."/>
            <person name="Dunn M."/>
            <person name="Hung S."/>
            <person name="Kawahara F."/>
            <person name="Miranda-Saavedra D."/>
            <person name="Mourier T."/>
            <person name="Nagra H."/>
            <person name="Otto T.D."/>
            <person name="Rawlings N."/>
            <person name="Sanchez A."/>
            <person name="Sanders M."/>
            <person name="Subramaniam C."/>
            <person name="Tay Y."/>
            <person name="Dear P."/>
            <person name="Doerig C."/>
            <person name="Gruber A."/>
            <person name="Parkinson J."/>
            <person name="Shirley M."/>
            <person name="Wan K.L."/>
            <person name="Berriman M."/>
            <person name="Tomley F."/>
            <person name="Pain A."/>
        </authorList>
    </citation>
    <scope>NUCLEOTIDE SEQUENCE [LARGE SCALE GENOMIC DNA]</scope>
    <source>
        <strain evidence="5">Houghton</strain>
    </source>
</reference>
<dbReference type="PANTHER" id="PTHR11315">
    <property type="entry name" value="PROTEASE FAMILY C26 GAMMA-GLUTAMYL HYDROLASE"/>
    <property type="match status" value="1"/>
</dbReference>
<feature type="domain" description="Glutamine amidotransferase" evidence="4">
    <location>
        <begin position="84"/>
        <end position="350"/>
    </location>
</feature>
<dbReference type="GO" id="GO:0005773">
    <property type="term" value="C:vacuole"/>
    <property type="evidence" value="ECO:0007669"/>
    <property type="project" value="TreeGrafter"/>
</dbReference>
<dbReference type="GO" id="GO:0034722">
    <property type="term" value="F:gamma-glutamyl-peptidase activity"/>
    <property type="evidence" value="ECO:0007669"/>
    <property type="project" value="UniProtKB-UniRule"/>
</dbReference>
<evidence type="ECO:0000256" key="1">
    <source>
        <dbReference type="PIRSR" id="PIRSR615527-1"/>
    </source>
</evidence>
<dbReference type="GO" id="GO:0046900">
    <property type="term" value="P:tetrahydrofolylpolyglutamate metabolic process"/>
    <property type="evidence" value="ECO:0007669"/>
    <property type="project" value="TreeGrafter"/>
</dbReference>
<dbReference type="Pfam" id="PF00117">
    <property type="entry name" value="GATase"/>
    <property type="match status" value="1"/>
</dbReference>
<dbReference type="PROSITE" id="PS51275">
    <property type="entry name" value="PEPTIDASE_C26_GGH"/>
    <property type="match status" value="1"/>
</dbReference>
<proteinExistence type="predicted"/>
<dbReference type="VEuPathDB" id="ToxoDB:ENH_00069280"/>
<comment type="catalytic activity">
    <reaction evidence="2">
        <text>(6S)-5,6,7,8-tetrahydrofolyl-(gamma-L-Glu)(n) + (n-1) H2O = (6S)-5,6,7,8-tetrahydrofolate + (n-1) L-glutamate</text>
        <dbReference type="Rhea" id="RHEA:56784"/>
        <dbReference type="Rhea" id="RHEA-COMP:14738"/>
        <dbReference type="ChEBI" id="CHEBI:15377"/>
        <dbReference type="ChEBI" id="CHEBI:29985"/>
        <dbReference type="ChEBI" id="CHEBI:57453"/>
        <dbReference type="ChEBI" id="CHEBI:141005"/>
        <dbReference type="EC" id="3.4.19.9"/>
    </reaction>
</comment>
<feature type="active site" description="Nucleophile" evidence="1 2">
    <location>
        <position position="151"/>
    </location>
</feature>
<name>U6N2C1_9EIME</name>
<feature type="region of interest" description="Disordered" evidence="3">
    <location>
        <begin position="203"/>
        <end position="259"/>
    </location>
</feature>
<dbReference type="Gene3D" id="3.40.50.880">
    <property type="match status" value="1"/>
</dbReference>
<evidence type="ECO:0000256" key="3">
    <source>
        <dbReference type="SAM" id="MobiDB-lite"/>
    </source>
</evidence>
<dbReference type="RefSeq" id="XP_013437930.1">
    <property type="nucleotide sequence ID" value="XM_013582476.1"/>
</dbReference>
<keyword evidence="6" id="KW-1185">Reference proteome</keyword>
<dbReference type="PANTHER" id="PTHR11315:SF0">
    <property type="entry name" value="FOLATE GAMMA-GLUTAMYL HYDROLASE"/>
    <property type="match status" value="1"/>
</dbReference>
<dbReference type="EC" id="3.4.19.9" evidence="2"/>
<gene>
    <name evidence="5" type="ORF">ENH_00069280</name>
</gene>
<dbReference type="PROSITE" id="PS51273">
    <property type="entry name" value="GATASE_TYPE_1"/>
    <property type="match status" value="1"/>
</dbReference>
<dbReference type="InterPro" id="IPR017926">
    <property type="entry name" value="GATASE"/>
</dbReference>
<organism evidence="5 6">
    <name type="scientific">Eimeria necatrix</name>
    <dbReference type="NCBI Taxonomy" id="51315"/>
    <lineage>
        <taxon>Eukaryota</taxon>
        <taxon>Sar</taxon>
        <taxon>Alveolata</taxon>
        <taxon>Apicomplexa</taxon>
        <taxon>Conoidasida</taxon>
        <taxon>Coccidia</taxon>
        <taxon>Eucoccidiorida</taxon>
        <taxon>Eimeriorina</taxon>
        <taxon>Eimeriidae</taxon>
        <taxon>Eimeria</taxon>
    </lineage>
</organism>
<dbReference type="Proteomes" id="UP000030754">
    <property type="component" value="Unassembled WGS sequence"/>
</dbReference>
<accession>U6N2C1</accession>